<dbReference type="PROSITE" id="PS00211">
    <property type="entry name" value="ABC_TRANSPORTER_1"/>
    <property type="match status" value="1"/>
</dbReference>
<feature type="compositionally biased region" description="Basic and acidic residues" evidence="8">
    <location>
        <begin position="272"/>
        <end position="286"/>
    </location>
</feature>
<proteinExistence type="inferred from homology"/>
<evidence type="ECO:0000256" key="7">
    <source>
        <dbReference type="ARBA" id="ARBA00023136"/>
    </source>
</evidence>
<comment type="subcellular location">
    <subcellularLocation>
        <location evidence="1">Cell membrane</location>
        <topology evidence="1">Peripheral membrane protein</topology>
    </subcellularLocation>
</comment>
<evidence type="ECO:0000256" key="2">
    <source>
        <dbReference type="ARBA" id="ARBA00005417"/>
    </source>
</evidence>
<feature type="region of interest" description="Disordered" evidence="8">
    <location>
        <begin position="345"/>
        <end position="372"/>
    </location>
</feature>
<feature type="domain" description="ABC transporter" evidence="9">
    <location>
        <begin position="7"/>
        <end position="256"/>
    </location>
</feature>
<feature type="region of interest" description="Disordered" evidence="8">
    <location>
        <begin position="255"/>
        <end position="296"/>
    </location>
</feature>
<evidence type="ECO:0000256" key="3">
    <source>
        <dbReference type="ARBA" id="ARBA00022448"/>
    </source>
</evidence>
<dbReference type="NCBIfam" id="TIGR01727">
    <property type="entry name" value="oligo_HPY"/>
    <property type="match status" value="1"/>
</dbReference>
<dbReference type="InterPro" id="IPR003593">
    <property type="entry name" value="AAA+_ATPase"/>
</dbReference>
<keyword evidence="7" id="KW-0472">Membrane</keyword>
<keyword evidence="5" id="KW-0547">Nucleotide-binding</keyword>
<evidence type="ECO:0000256" key="6">
    <source>
        <dbReference type="ARBA" id="ARBA00022840"/>
    </source>
</evidence>
<dbReference type="Proteomes" id="UP000663421">
    <property type="component" value="Chromosome"/>
</dbReference>
<keyword evidence="11" id="KW-1185">Reference proteome</keyword>
<accession>A0ABX6WAD0</accession>
<evidence type="ECO:0000313" key="11">
    <source>
        <dbReference type="Proteomes" id="UP000663421"/>
    </source>
</evidence>
<dbReference type="InterPro" id="IPR017871">
    <property type="entry name" value="ABC_transporter-like_CS"/>
</dbReference>
<dbReference type="InterPro" id="IPR003439">
    <property type="entry name" value="ABC_transporter-like_ATP-bd"/>
</dbReference>
<dbReference type="InterPro" id="IPR050388">
    <property type="entry name" value="ABC_Ni/Peptide_Import"/>
</dbReference>
<dbReference type="InterPro" id="IPR027417">
    <property type="entry name" value="P-loop_NTPase"/>
</dbReference>
<evidence type="ECO:0000256" key="4">
    <source>
        <dbReference type="ARBA" id="ARBA00022475"/>
    </source>
</evidence>
<dbReference type="Gene3D" id="3.40.50.300">
    <property type="entry name" value="P-loop containing nucleotide triphosphate hydrolases"/>
    <property type="match status" value="1"/>
</dbReference>
<dbReference type="PANTHER" id="PTHR43297:SF2">
    <property type="entry name" value="DIPEPTIDE TRANSPORT ATP-BINDING PROTEIN DPPD"/>
    <property type="match status" value="1"/>
</dbReference>
<comment type="similarity">
    <text evidence="2">Belongs to the ABC transporter superfamily.</text>
</comment>
<sequence length="391" mass="41483">MTRLLEVRDLRVQFRTRDGIAEAVGGVSYGVDAGRTLAVLGESGSGKSVTAQAVMGILDSPPGRITGGEVLFRGRDLLTMRAEQRRRIRGAAMAMIFQDALSALNPVLTVGAQLAEMYEVHRGMSRGDARRRAVELMDRVRIPAAGQRAGDYPHQFSGGMRQRIMIAMAIALEPDLIIADEPTTALDVTVQAQVMDLLAELRREYAMGLVLITHDLGVVADVADTIAVMYAGRIVETAPVRDLYRRPAHPYTRGLLDSVPRVDHGGGQARRGHGDHGRHGGHESHGSHGGHRGGKLYAIKGAPPSPLALPPGCPFHPRCPRAQEVCRVERPPLYEVTAAGAARASGAYPGSGMSPAAGAAPASGTSPAAGGRTSACHFWKDELDALDAVNA</sequence>
<dbReference type="GO" id="GO:0005524">
    <property type="term" value="F:ATP binding"/>
    <property type="evidence" value="ECO:0007669"/>
    <property type="project" value="UniProtKB-KW"/>
</dbReference>
<dbReference type="EMBL" id="CP065050">
    <property type="protein sequence ID" value="QPI58408.1"/>
    <property type="molecule type" value="Genomic_DNA"/>
</dbReference>
<dbReference type="SMART" id="SM00382">
    <property type="entry name" value="AAA"/>
    <property type="match status" value="1"/>
</dbReference>
<keyword evidence="6 10" id="KW-0067">ATP-binding</keyword>
<organism evidence="10 11">
    <name type="scientific">Streptomyces malaysiensis</name>
    <dbReference type="NCBI Taxonomy" id="92644"/>
    <lineage>
        <taxon>Bacteria</taxon>
        <taxon>Bacillati</taxon>
        <taxon>Actinomycetota</taxon>
        <taxon>Actinomycetes</taxon>
        <taxon>Kitasatosporales</taxon>
        <taxon>Streptomycetaceae</taxon>
        <taxon>Streptomyces</taxon>
        <taxon>Streptomyces violaceusniger group</taxon>
    </lineage>
</organism>
<gene>
    <name evidence="10" type="ORF">I1A49_29005</name>
</gene>
<protein>
    <submittedName>
        <fullName evidence="10">ABC transporter ATP-binding protein</fullName>
    </submittedName>
</protein>
<name>A0ABX6WAD0_STRMQ</name>
<keyword evidence="3" id="KW-0813">Transport</keyword>
<dbReference type="Pfam" id="PF08352">
    <property type="entry name" value="oligo_HPY"/>
    <property type="match status" value="2"/>
</dbReference>
<dbReference type="PROSITE" id="PS50893">
    <property type="entry name" value="ABC_TRANSPORTER_2"/>
    <property type="match status" value="1"/>
</dbReference>
<reference evidence="10 11" key="1">
    <citation type="submission" date="2020-11" db="EMBL/GenBank/DDBJ databases">
        <title>Complete genome sequence unveiled secondary metabolic potentials in Streptomyces solisilvae HNM0141.</title>
        <authorList>
            <person name="Huang X."/>
        </authorList>
    </citation>
    <scope>NUCLEOTIDE SEQUENCE [LARGE SCALE GENOMIC DNA]</scope>
    <source>
        <strain evidence="10 11">HNM0141</strain>
    </source>
</reference>
<evidence type="ECO:0000256" key="1">
    <source>
        <dbReference type="ARBA" id="ARBA00004202"/>
    </source>
</evidence>
<evidence type="ECO:0000259" key="9">
    <source>
        <dbReference type="PROSITE" id="PS50893"/>
    </source>
</evidence>
<keyword evidence="4" id="KW-1003">Cell membrane</keyword>
<dbReference type="PANTHER" id="PTHR43297">
    <property type="entry name" value="OLIGOPEPTIDE TRANSPORT ATP-BINDING PROTEIN APPD"/>
    <property type="match status" value="1"/>
</dbReference>
<dbReference type="InterPro" id="IPR013563">
    <property type="entry name" value="Oligopep_ABC_C"/>
</dbReference>
<dbReference type="Pfam" id="PF00005">
    <property type="entry name" value="ABC_tran"/>
    <property type="match status" value="1"/>
</dbReference>
<evidence type="ECO:0000256" key="5">
    <source>
        <dbReference type="ARBA" id="ARBA00022741"/>
    </source>
</evidence>
<evidence type="ECO:0000313" key="10">
    <source>
        <dbReference type="EMBL" id="QPI58408.1"/>
    </source>
</evidence>
<dbReference type="SUPFAM" id="SSF52540">
    <property type="entry name" value="P-loop containing nucleoside triphosphate hydrolases"/>
    <property type="match status" value="1"/>
</dbReference>
<evidence type="ECO:0000256" key="8">
    <source>
        <dbReference type="SAM" id="MobiDB-lite"/>
    </source>
</evidence>
<dbReference type="CDD" id="cd03257">
    <property type="entry name" value="ABC_NikE_OppD_transporters"/>
    <property type="match status" value="1"/>
</dbReference>